<dbReference type="Gene3D" id="3.40.50.1700">
    <property type="entry name" value="Glycoside hydrolase family 3 C-terminal domain"/>
    <property type="match status" value="1"/>
</dbReference>
<evidence type="ECO:0000256" key="11">
    <source>
        <dbReference type="ARBA" id="ARBA00023277"/>
    </source>
</evidence>
<dbReference type="InterPro" id="IPR036881">
    <property type="entry name" value="Glyco_hydro_3_C_sf"/>
</dbReference>
<dbReference type="Proteomes" id="UP001302745">
    <property type="component" value="Unassembled WGS sequence"/>
</dbReference>
<dbReference type="SMART" id="SM01217">
    <property type="entry name" value="Fn3_like"/>
    <property type="match status" value="1"/>
</dbReference>
<evidence type="ECO:0000256" key="6">
    <source>
        <dbReference type="ARBA" id="ARBA00022525"/>
    </source>
</evidence>
<dbReference type="GO" id="GO:0008422">
    <property type="term" value="F:beta-glucosidase activity"/>
    <property type="evidence" value="ECO:0007669"/>
    <property type="project" value="UniProtKB-EC"/>
</dbReference>
<keyword evidence="10" id="KW-0325">Glycoprotein</keyword>
<dbReference type="Pfam" id="PF01915">
    <property type="entry name" value="Glyco_hydro_3_C"/>
    <property type="match status" value="1"/>
</dbReference>
<keyword evidence="8" id="KW-0378">Hydrolase</keyword>
<dbReference type="InterPro" id="IPR026891">
    <property type="entry name" value="Fn3-like"/>
</dbReference>
<evidence type="ECO:0000259" key="19">
    <source>
        <dbReference type="SMART" id="SM01217"/>
    </source>
</evidence>
<dbReference type="InterPro" id="IPR050288">
    <property type="entry name" value="Cellulose_deg_GH3"/>
</dbReference>
<dbReference type="EMBL" id="MU856874">
    <property type="protein sequence ID" value="KAK4156122.1"/>
    <property type="molecule type" value="Genomic_DNA"/>
</dbReference>
<accession>A0AAN6VQV2</accession>
<dbReference type="FunFam" id="3.40.50.1700:FF:000003">
    <property type="entry name" value="Probable beta-glucosidase"/>
    <property type="match status" value="1"/>
</dbReference>
<comment type="catalytic activity">
    <reaction evidence="1">
        <text>Hydrolysis of terminal, non-reducing beta-D-glucosyl residues with release of beta-D-glucose.</text>
        <dbReference type="EC" id="3.2.1.21"/>
    </reaction>
</comment>
<dbReference type="InterPro" id="IPR001764">
    <property type="entry name" value="Glyco_hydro_3_N"/>
</dbReference>
<keyword evidence="13" id="KW-0624">Polysaccharide degradation</keyword>
<evidence type="ECO:0000256" key="12">
    <source>
        <dbReference type="ARBA" id="ARBA00023295"/>
    </source>
</evidence>
<dbReference type="FunFam" id="2.60.40.10:FF:000757">
    <property type="entry name" value="Beta-glucosidase G"/>
    <property type="match status" value="1"/>
</dbReference>
<evidence type="ECO:0000256" key="1">
    <source>
        <dbReference type="ARBA" id="ARBA00000448"/>
    </source>
</evidence>
<evidence type="ECO:0000256" key="17">
    <source>
        <dbReference type="ARBA" id="ARBA00083611"/>
    </source>
</evidence>
<evidence type="ECO:0000256" key="18">
    <source>
        <dbReference type="SAM" id="SignalP"/>
    </source>
</evidence>
<keyword evidence="9" id="KW-0136">Cellulose degradation</keyword>
<keyword evidence="6" id="KW-0964">Secreted</keyword>
<dbReference type="InterPro" id="IPR013783">
    <property type="entry name" value="Ig-like_fold"/>
</dbReference>
<evidence type="ECO:0000256" key="7">
    <source>
        <dbReference type="ARBA" id="ARBA00022729"/>
    </source>
</evidence>
<protein>
    <recommendedName>
        <fullName evidence="14">Beta-glucosidase cel3A</fullName>
        <ecNumber evidence="5">3.2.1.21</ecNumber>
    </recommendedName>
    <alternativeName>
        <fullName evidence="15">Beta-D-glucoside glucohydrolase cel3A</fullName>
    </alternativeName>
    <alternativeName>
        <fullName evidence="17">Cellobiase cel3A</fullName>
    </alternativeName>
    <alternativeName>
        <fullName evidence="16">Gentiobiase cel3A</fullName>
    </alternativeName>
</protein>
<evidence type="ECO:0000256" key="13">
    <source>
        <dbReference type="ARBA" id="ARBA00023326"/>
    </source>
</evidence>
<reference evidence="20" key="1">
    <citation type="journal article" date="2023" name="Mol. Phylogenet. Evol.">
        <title>Genome-scale phylogeny and comparative genomics of the fungal order Sordariales.</title>
        <authorList>
            <person name="Hensen N."/>
            <person name="Bonometti L."/>
            <person name="Westerberg I."/>
            <person name="Brannstrom I.O."/>
            <person name="Guillou S."/>
            <person name="Cros-Aarteil S."/>
            <person name="Calhoun S."/>
            <person name="Haridas S."/>
            <person name="Kuo A."/>
            <person name="Mondo S."/>
            <person name="Pangilinan J."/>
            <person name="Riley R."/>
            <person name="LaButti K."/>
            <person name="Andreopoulos B."/>
            <person name="Lipzen A."/>
            <person name="Chen C."/>
            <person name="Yan M."/>
            <person name="Daum C."/>
            <person name="Ng V."/>
            <person name="Clum A."/>
            <person name="Steindorff A."/>
            <person name="Ohm R.A."/>
            <person name="Martin F."/>
            <person name="Silar P."/>
            <person name="Natvig D.O."/>
            <person name="Lalanne C."/>
            <person name="Gautier V."/>
            <person name="Ament-Velasquez S.L."/>
            <person name="Kruys A."/>
            <person name="Hutchinson M.I."/>
            <person name="Powell A.J."/>
            <person name="Barry K."/>
            <person name="Miller A.N."/>
            <person name="Grigoriev I.V."/>
            <person name="Debuchy R."/>
            <person name="Gladieux P."/>
            <person name="Hiltunen Thoren M."/>
            <person name="Johannesson H."/>
        </authorList>
    </citation>
    <scope>NUCLEOTIDE SEQUENCE</scope>
    <source>
        <strain evidence="20">CBS 538.74</strain>
    </source>
</reference>
<name>A0AAN6VQV2_9PEZI</name>
<proteinExistence type="inferred from homology"/>
<comment type="similarity">
    <text evidence="4">Belongs to the glycosyl hydrolase 3 family.</text>
</comment>
<dbReference type="InterPro" id="IPR036962">
    <property type="entry name" value="Glyco_hydro_3_N_sf"/>
</dbReference>
<evidence type="ECO:0000313" key="21">
    <source>
        <dbReference type="Proteomes" id="UP001302745"/>
    </source>
</evidence>
<evidence type="ECO:0000256" key="8">
    <source>
        <dbReference type="ARBA" id="ARBA00022801"/>
    </source>
</evidence>
<dbReference type="Pfam" id="PF14310">
    <property type="entry name" value="Fn3-like"/>
    <property type="match status" value="1"/>
</dbReference>
<organism evidence="20 21">
    <name type="scientific">Chaetomidium leptoderma</name>
    <dbReference type="NCBI Taxonomy" id="669021"/>
    <lineage>
        <taxon>Eukaryota</taxon>
        <taxon>Fungi</taxon>
        <taxon>Dikarya</taxon>
        <taxon>Ascomycota</taxon>
        <taxon>Pezizomycotina</taxon>
        <taxon>Sordariomycetes</taxon>
        <taxon>Sordariomycetidae</taxon>
        <taxon>Sordariales</taxon>
        <taxon>Chaetomiaceae</taxon>
        <taxon>Chaetomidium</taxon>
    </lineage>
</organism>
<dbReference type="InterPro" id="IPR002772">
    <property type="entry name" value="Glyco_hydro_3_C"/>
</dbReference>
<dbReference type="InterPro" id="IPR017853">
    <property type="entry name" value="GH"/>
</dbReference>
<comment type="subcellular location">
    <subcellularLocation>
        <location evidence="2">Secreted</location>
    </subcellularLocation>
</comment>
<dbReference type="PANTHER" id="PTHR42715">
    <property type="entry name" value="BETA-GLUCOSIDASE"/>
    <property type="match status" value="1"/>
</dbReference>
<comment type="caution">
    <text evidence="20">The sequence shown here is derived from an EMBL/GenBank/DDBJ whole genome shotgun (WGS) entry which is preliminary data.</text>
</comment>
<evidence type="ECO:0000256" key="14">
    <source>
        <dbReference type="ARBA" id="ARBA00070030"/>
    </source>
</evidence>
<evidence type="ECO:0000256" key="2">
    <source>
        <dbReference type="ARBA" id="ARBA00004613"/>
    </source>
</evidence>
<evidence type="ECO:0000256" key="3">
    <source>
        <dbReference type="ARBA" id="ARBA00004987"/>
    </source>
</evidence>
<keyword evidence="7 18" id="KW-0732">Signal</keyword>
<dbReference type="GO" id="GO:0005576">
    <property type="term" value="C:extracellular region"/>
    <property type="evidence" value="ECO:0007669"/>
    <property type="project" value="UniProtKB-SubCell"/>
</dbReference>
<evidence type="ECO:0000313" key="20">
    <source>
        <dbReference type="EMBL" id="KAK4156122.1"/>
    </source>
</evidence>
<keyword evidence="11" id="KW-0119">Carbohydrate metabolism</keyword>
<dbReference type="Pfam" id="PF00933">
    <property type="entry name" value="Glyco_hydro_3"/>
    <property type="match status" value="1"/>
</dbReference>
<feature type="chain" id="PRO_5042898556" description="Beta-glucosidase cel3A" evidence="18">
    <location>
        <begin position="18"/>
        <end position="735"/>
    </location>
</feature>
<dbReference type="SUPFAM" id="SSF51445">
    <property type="entry name" value="(Trans)glycosidases"/>
    <property type="match status" value="1"/>
</dbReference>
<evidence type="ECO:0000256" key="15">
    <source>
        <dbReference type="ARBA" id="ARBA00078013"/>
    </source>
</evidence>
<comment type="pathway">
    <text evidence="3">Glycan metabolism; cellulose degradation.</text>
</comment>
<evidence type="ECO:0000256" key="4">
    <source>
        <dbReference type="ARBA" id="ARBA00005336"/>
    </source>
</evidence>
<dbReference type="PANTHER" id="PTHR42715:SF28">
    <property type="entry name" value="BETA-GLUCOSIDASE L-RELATED"/>
    <property type="match status" value="1"/>
</dbReference>
<evidence type="ECO:0000256" key="16">
    <source>
        <dbReference type="ARBA" id="ARBA00083231"/>
    </source>
</evidence>
<evidence type="ECO:0000256" key="10">
    <source>
        <dbReference type="ARBA" id="ARBA00023180"/>
    </source>
</evidence>
<dbReference type="AlphaFoldDB" id="A0AAN6VQV2"/>
<evidence type="ECO:0000256" key="9">
    <source>
        <dbReference type="ARBA" id="ARBA00023001"/>
    </source>
</evidence>
<dbReference type="Gene3D" id="2.60.40.10">
    <property type="entry name" value="Immunoglobulins"/>
    <property type="match status" value="1"/>
</dbReference>
<gene>
    <name evidence="20" type="ORF">C8A00DRAFT_31052</name>
</gene>
<dbReference type="GO" id="GO:0030245">
    <property type="term" value="P:cellulose catabolic process"/>
    <property type="evidence" value="ECO:0007669"/>
    <property type="project" value="UniProtKB-KW"/>
</dbReference>
<keyword evidence="21" id="KW-1185">Reference proteome</keyword>
<dbReference type="FunFam" id="3.20.20.300:FF:000002">
    <property type="entry name" value="Probable beta-glucosidase"/>
    <property type="match status" value="1"/>
</dbReference>
<keyword evidence="12" id="KW-0326">Glycosidase</keyword>
<sequence>MTLHAFALLAAAVLAGAEPSCKVPRAEPSGSAAWAAAHASAAAAVAKMSQQDKVNMVTGVGWDKGPCVGNTPAIGSINYPQLCLQDGPLGIRFGTGITAFTPGVQAASTWDTELIRQRGAYLGAEAKGCGIHVLLGPVAGALGKIPQAGRNWEGFGADPYLAGIAMAETVEGIQGAGVQACAKHYIVNEQELNRETMSSNVDDRTMHELYLWPFADAVHSNVASVMCSYNKINGTWACENDHVQNGLLKKELGFQGYVVTDWNAQHSTNAAAINGLDMTMPGSDYNGRNVLWGPQLNNAVNGGQVPKSRLDDMAKRILASWYLLGQNSGYPGINIRANVQGNHKENVRAVARDGIVLLKNDGGMLPLKKPAKMALVGSAAVVNPQGMNACVDKGCNTGALGMGWGSGSVNYPYFVAPYDALKTRAQSDGTTLSLQSSDSTNGVANVVSGADAAIVVITADSGEGYITVEGNVGDRQNLEPWHNGNQLVQAVAAANKNTIVVVHSVGPVILETILATPGVRAVVWAGLPSQENGNALVDILYGLTSPSGKLVYTIAKRAEDYGTAVVRGDDNFSEGLFVDYRHFDKANIEPRYEFGFGLSYTNFTYAAITITSTATSGPATGATIPGGAADLWEDVATVTAVITNSGSVAGAEVAQLYLTLPSSSAPSATPPKQLRGFAKLKLAAGARGTATFNLRRRDLSYWDSARQQWVVPAGRFGVSVGASSRDVRLTGSIEV</sequence>
<feature type="domain" description="Fibronectin type III-like" evidence="19">
    <location>
        <begin position="652"/>
        <end position="724"/>
    </location>
</feature>
<dbReference type="PRINTS" id="PR00133">
    <property type="entry name" value="GLHYDRLASE3"/>
</dbReference>
<dbReference type="Gene3D" id="3.20.20.300">
    <property type="entry name" value="Glycoside hydrolase, family 3, N-terminal domain"/>
    <property type="match status" value="1"/>
</dbReference>
<feature type="signal peptide" evidence="18">
    <location>
        <begin position="1"/>
        <end position="17"/>
    </location>
</feature>
<reference evidence="20" key="2">
    <citation type="submission" date="2023-05" db="EMBL/GenBank/DDBJ databases">
        <authorList>
            <consortium name="Lawrence Berkeley National Laboratory"/>
            <person name="Steindorff A."/>
            <person name="Hensen N."/>
            <person name="Bonometti L."/>
            <person name="Westerberg I."/>
            <person name="Brannstrom I.O."/>
            <person name="Guillou S."/>
            <person name="Cros-Aarteil S."/>
            <person name="Calhoun S."/>
            <person name="Haridas S."/>
            <person name="Kuo A."/>
            <person name="Mondo S."/>
            <person name="Pangilinan J."/>
            <person name="Riley R."/>
            <person name="Labutti K."/>
            <person name="Andreopoulos B."/>
            <person name="Lipzen A."/>
            <person name="Chen C."/>
            <person name="Yanf M."/>
            <person name="Daum C."/>
            <person name="Ng V."/>
            <person name="Clum A."/>
            <person name="Ohm R."/>
            <person name="Martin F."/>
            <person name="Silar P."/>
            <person name="Natvig D."/>
            <person name="Lalanne C."/>
            <person name="Gautier V."/>
            <person name="Ament-Velasquez S.L."/>
            <person name="Kruys A."/>
            <person name="Hutchinson M.I."/>
            <person name="Powell A.J."/>
            <person name="Barry K."/>
            <person name="Miller A.N."/>
            <person name="Grigoriev I.V."/>
            <person name="Debuchy R."/>
            <person name="Gladieux P."/>
            <person name="Thoren M.H."/>
            <person name="Johannesson H."/>
        </authorList>
    </citation>
    <scope>NUCLEOTIDE SEQUENCE</scope>
    <source>
        <strain evidence="20">CBS 538.74</strain>
    </source>
</reference>
<evidence type="ECO:0000256" key="5">
    <source>
        <dbReference type="ARBA" id="ARBA00012744"/>
    </source>
</evidence>
<dbReference type="SUPFAM" id="SSF52279">
    <property type="entry name" value="Beta-D-glucan exohydrolase, C-terminal domain"/>
    <property type="match status" value="1"/>
</dbReference>
<dbReference type="EC" id="3.2.1.21" evidence="5"/>